<evidence type="ECO:0000256" key="3">
    <source>
        <dbReference type="SAM" id="MobiDB-lite"/>
    </source>
</evidence>
<evidence type="ECO:0000313" key="6">
    <source>
        <dbReference type="Proteomes" id="UP000827892"/>
    </source>
</evidence>
<dbReference type="GO" id="GO:0017057">
    <property type="term" value="F:6-phosphogluconolactonase activity"/>
    <property type="evidence" value="ECO:0007669"/>
    <property type="project" value="UniProtKB-UniRule"/>
</dbReference>
<dbReference type="EMBL" id="CP090894">
    <property type="protein sequence ID" value="ULT93405.1"/>
    <property type="molecule type" value="Genomic_DNA"/>
</dbReference>
<protein>
    <recommendedName>
        <fullName evidence="2">6-phosphogluconolactonase</fullName>
        <shortName evidence="2">6PGL</shortName>
        <ecNumber evidence="2">3.1.1.31</ecNumber>
    </recommendedName>
</protein>
<dbReference type="InterPro" id="IPR037171">
    <property type="entry name" value="NagB/RpiA_transferase-like"/>
</dbReference>
<gene>
    <name evidence="5" type="ORF">L3Y34_003117</name>
</gene>
<name>A0AAE9ABI1_CAEBR</name>
<dbReference type="InterPro" id="IPR005900">
    <property type="entry name" value="6-phosphogluconolactonase_DevB"/>
</dbReference>
<dbReference type="Pfam" id="PF01182">
    <property type="entry name" value="Glucosamine_iso"/>
    <property type="match status" value="1"/>
</dbReference>
<reference evidence="5 6" key="1">
    <citation type="submission" date="2022-05" db="EMBL/GenBank/DDBJ databases">
        <title>Chromosome-level reference genomes for two strains of Caenorhabditis briggsae: an improved platform for comparative genomics.</title>
        <authorList>
            <person name="Stevens L."/>
            <person name="Andersen E.C."/>
        </authorList>
    </citation>
    <scope>NUCLEOTIDE SEQUENCE [LARGE SCALE GENOMIC DNA]</scope>
    <source>
        <strain evidence="5">QX1410_ONT</strain>
        <tissue evidence="5">Whole-organism</tissue>
    </source>
</reference>
<feature type="region of interest" description="Disordered" evidence="3">
    <location>
        <begin position="262"/>
        <end position="282"/>
    </location>
</feature>
<dbReference type="PANTHER" id="PTHR11054:SF0">
    <property type="entry name" value="6-PHOSPHOGLUCONOLACTONASE"/>
    <property type="match status" value="1"/>
</dbReference>
<evidence type="ECO:0000256" key="2">
    <source>
        <dbReference type="RuleBase" id="RU365095"/>
    </source>
</evidence>
<dbReference type="KEGG" id="cbr:CBG_21525"/>
<dbReference type="GO" id="GO:0005634">
    <property type="term" value="C:nucleus"/>
    <property type="evidence" value="ECO:0007669"/>
    <property type="project" value="EnsemblMetazoa"/>
</dbReference>
<comment type="pathway">
    <text evidence="2">Carbohydrate degradation; pentose phosphate pathway; D-ribulose 5-phosphate from D-glucose 6-phosphate (oxidative stage): step 2/3.</text>
</comment>
<dbReference type="PANTHER" id="PTHR11054">
    <property type="entry name" value="6-PHOSPHOGLUCONOLACTONASE"/>
    <property type="match status" value="1"/>
</dbReference>
<evidence type="ECO:0000256" key="1">
    <source>
        <dbReference type="ARBA" id="ARBA00010662"/>
    </source>
</evidence>
<evidence type="ECO:0000313" key="5">
    <source>
        <dbReference type="EMBL" id="ULT93405.1"/>
    </source>
</evidence>
<dbReference type="FunFam" id="3.40.50.1360:FF:000040">
    <property type="entry name" value="6-phosphogluconolactonase"/>
    <property type="match status" value="1"/>
</dbReference>
<dbReference type="Gene3D" id="3.40.50.1360">
    <property type="match status" value="1"/>
</dbReference>
<dbReference type="Proteomes" id="UP000827892">
    <property type="component" value="Chromosome IV"/>
</dbReference>
<dbReference type="GO" id="GO:0005975">
    <property type="term" value="P:carbohydrate metabolic process"/>
    <property type="evidence" value="ECO:0007669"/>
    <property type="project" value="UniProtKB-UniRule"/>
</dbReference>
<sequence>MSMFQDDDILIDDYDFDDYKIQYAMRPEIHVSGDDVEMVTQLKNYLTKRLKYLLDMPGTIGIGVSGGSMPPIFTKALFACDADLLNWKRIRIFMVDERYVDKDDEQSNLGTYLKLFPPELAYVFVPIPICNDLSLTARLYEDNLRRILLPEQSGTSPRFDLLFLGCGPDGHTASLFPGDRAEHVTEYGWVGVVQDSPKPPKTRITLSFASLKFAKHSAFIITGAPKAHVVRAIWDRDNTLPASMARPYNDRLTLFVDEAAAKSLPSRDSSEESDSRSPQPFD</sequence>
<dbReference type="SUPFAM" id="SSF100950">
    <property type="entry name" value="NagB/RpiA/CoA transferase-like"/>
    <property type="match status" value="1"/>
</dbReference>
<dbReference type="InterPro" id="IPR006148">
    <property type="entry name" value="Glc/Gal-6P_isomerase"/>
</dbReference>
<comment type="similarity">
    <text evidence="1 2">Belongs to the glucosamine/galactosamine-6-phosphate isomerase family. 6-phosphogluconolactonase subfamily.</text>
</comment>
<dbReference type="AlphaFoldDB" id="A0AAE9ABI1"/>
<organism evidence="5 6">
    <name type="scientific">Caenorhabditis briggsae</name>
    <dbReference type="NCBI Taxonomy" id="6238"/>
    <lineage>
        <taxon>Eukaryota</taxon>
        <taxon>Metazoa</taxon>
        <taxon>Ecdysozoa</taxon>
        <taxon>Nematoda</taxon>
        <taxon>Chromadorea</taxon>
        <taxon>Rhabditida</taxon>
        <taxon>Rhabditina</taxon>
        <taxon>Rhabditomorpha</taxon>
        <taxon>Rhabditoidea</taxon>
        <taxon>Rhabditidae</taxon>
        <taxon>Peloderinae</taxon>
        <taxon>Caenorhabditis</taxon>
    </lineage>
</organism>
<dbReference type="EC" id="3.1.1.31" evidence="2"/>
<proteinExistence type="inferred from homology"/>
<comment type="catalytic activity">
    <reaction evidence="2">
        <text>6-phospho-D-glucono-1,5-lactone + H2O = 6-phospho-D-gluconate + H(+)</text>
        <dbReference type="Rhea" id="RHEA:12556"/>
        <dbReference type="ChEBI" id="CHEBI:15377"/>
        <dbReference type="ChEBI" id="CHEBI:15378"/>
        <dbReference type="ChEBI" id="CHEBI:57955"/>
        <dbReference type="ChEBI" id="CHEBI:58759"/>
        <dbReference type="EC" id="3.1.1.31"/>
    </reaction>
</comment>
<comment type="function">
    <text evidence="2">Hydrolysis of 6-phosphogluconolactone to 6-phosphogluconate.</text>
</comment>
<dbReference type="InterPro" id="IPR039104">
    <property type="entry name" value="6PGL"/>
</dbReference>
<keyword evidence="2" id="KW-0378">Hydrolase</keyword>
<dbReference type="RefSeq" id="XP_002632618.2">
    <property type="nucleotide sequence ID" value="XM_002632572.2"/>
</dbReference>
<evidence type="ECO:0000259" key="4">
    <source>
        <dbReference type="Pfam" id="PF01182"/>
    </source>
</evidence>
<dbReference type="CDD" id="cd01400">
    <property type="entry name" value="6PGL"/>
    <property type="match status" value="1"/>
</dbReference>
<dbReference type="NCBIfam" id="TIGR01198">
    <property type="entry name" value="pgl"/>
    <property type="match status" value="1"/>
</dbReference>
<dbReference type="GO" id="GO:0006098">
    <property type="term" value="P:pentose-phosphate shunt"/>
    <property type="evidence" value="ECO:0007669"/>
    <property type="project" value="InterPro"/>
</dbReference>
<accession>A0AAE9ABI1</accession>
<feature type="domain" description="Glucosamine/galactosamine-6-phosphate isomerase" evidence="4">
    <location>
        <begin position="35"/>
        <end position="252"/>
    </location>
</feature>